<gene>
    <name evidence="2" type="ORF">FFM53_029165</name>
</gene>
<evidence type="ECO:0000313" key="3">
    <source>
        <dbReference type="Proteomes" id="UP000305673"/>
    </source>
</evidence>
<sequence length="50" mass="5652">MVEGVVDHQVLGLHHVNETVERSSWMFWDIGFLIWGAAMVALGWVAGRRS</sequence>
<evidence type="ECO:0000256" key="1">
    <source>
        <dbReference type="SAM" id="Phobius"/>
    </source>
</evidence>
<protein>
    <submittedName>
        <fullName evidence="2">DUF2243 domain-containing protein</fullName>
    </submittedName>
</protein>
<reference evidence="2 3" key="1">
    <citation type="submission" date="2020-05" db="EMBL/GenBank/DDBJ databases">
        <title>Genome sequences of pea root nodulating Rhizobium spp.</title>
        <authorList>
            <person name="Rahi P."/>
        </authorList>
    </citation>
    <scope>NUCLEOTIDE SEQUENCE [LARGE SCALE GENOMIC DNA]</scope>
    <source>
        <strain evidence="3">JKLM 12A2</strain>
        <plasmid evidence="2 3">pPR12A201</plasmid>
    </source>
</reference>
<dbReference type="Proteomes" id="UP000305673">
    <property type="component" value="Plasmid pPR12A201"/>
</dbReference>
<keyword evidence="3" id="KW-1185">Reference proteome</keyword>
<keyword evidence="1" id="KW-1133">Transmembrane helix</keyword>
<proteinExistence type="predicted"/>
<evidence type="ECO:0000313" key="2">
    <source>
        <dbReference type="EMBL" id="QKK20458.1"/>
    </source>
</evidence>
<geneLocation type="plasmid" evidence="2 3">
    <name>pPR12A201</name>
</geneLocation>
<dbReference type="InterPro" id="IPR018719">
    <property type="entry name" value="DUF2243_membrane"/>
</dbReference>
<keyword evidence="2" id="KW-0614">Plasmid</keyword>
<dbReference type="Pfam" id="PF10002">
    <property type="entry name" value="DUF2243"/>
    <property type="match status" value="1"/>
</dbReference>
<dbReference type="EMBL" id="CP054022">
    <property type="protein sequence ID" value="QKK20458.1"/>
    <property type="molecule type" value="Genomic_DNA"/>
</dbReference>
<accession>A0ABX6PP97</accession>
<keyword evidence="1" id="KW-0472">Membrane</keyword>
<feature type="transmembrane region" description="Helical" evidence="1">
    <location>
        <begin position="25"/>
        <end position="46"/>
    </location>
</feature>
<organism evidence="2 3">
    <name type="scientific">Rhizobium indicum</name>
    <dbReference type="NCBI Taxonomy" id="2583231"/>
    <lineage>
        <taxon>Bacteria</taxon>
        <taxon>Pseudomonadati</taxon>
        <taxon>Pseudomonadota</taxon>
        <taxon>Alphaproteobacteria</taxon>
        <taxon>Hyphomicrobiales</taxon>
        <taxon>Rhizobiaceae</taxon>
        <taxon>Rhizobium/Agrobacterium group</taxon>
        <taxon>Rhizobium</taxon>
    </lineage>
</organism>
<name>A0ABX6PP97_9HYPH</name>
<keyword evidence="1" id="KW-0812">Transmembrane</keyword>